<dbReference type="Proteomes" id="UP000710432">
    <property type="component" value="Unassembled WGS sequence"/>
</dbReference>
<protein>
    <recommendedName>
        <fullName evidence="2">Golgin subfamily A member 5</fullName>
    </recommendedName>
    <alternativeName>
        <fullName evidence="9">Golgin-84</fullName>
    </alternativeName>
</protein>
<accession>A0A8J6KQ99</accession>
<keyword evidence="4" id="KW-1133">Transmembrane helix</keyword>
<evidence type="ECO:0000256" key="5">
    <source>
        <dbReference type="ARBA" id="ARBA00023034"/>
    </source>
</evidence>
<evidence type="ECO:0000313" key="12">
    <source>
        <dbReference type="Proteomes" id="UP000710432"/>
    </source>
</evidence>
<evidence type="ECO:0000256" key="4">
    <source>
        <dbReference type="ARBA" id="ARBA00022989"/>
    </source>
</evidence>
<evidence type="ECO:0000256" key="1">
    <source>
        <dbReference type="ARBA" id="ARBA00004409"/>
    </source>
</evidence>
<keyword evidence="7" id="KW-0472">Membrane</keyword>
<gene>
    <name evidence="11" type="ORF">LTLLF_170515</name>
</gene>
<dbReference type="GO" id="GO:0007030">
    <property type="term" value="P:Golgi organization"/>
    <property type="evidence" value="ECO:0007669"/>
    <property type="project" value="InterPro"/>
</dbReference>
<evidence type="ECO:0000256" key="10">
    <source>
        <dbReference type="SAM" id="Coils"/>
    </source>
</evidence>
<dbReference type="InterPro" id="IPR019177">
    <property type="entry name" value="Golgin_subfamily_A_member_5"/>
</dbReference>
<keyword evidence="5" id="KW-0333">Golgi apparatus</keyword>
<evidence type="ECO:0000256" key="8">
    <source>
        <dbReference type="ARBA" id="ARBA00024833"/>
    </source>
</evidence>
<organism evidence="11 12">
    <name type="scientific">Microtus ochrogaster</name>
    <name type="common">Prairie vole</name>
    <dbReference type="NCBI Taxonomy" id="79684"/>
    <lineage>
        <taxon>Eukaryota</taxon>
        <taxon>Metazoa</taxon>
        <taxon>Chordata</taxon>
        <taxon>Craniata</taxon>
        <taxon>Vertebrata</taxon>
        <taxon>Euteleostomi</taxon>
        <taxon>Mammalia</taxon>
        <taxon>Eutheria</taxon>
        <taxon>Euarchontoglires</taxon>
        <taxon>Glires</taxon>
        <taxon>Rodentia</taxon>
        <taxon>Myomorpha</taxon>
        <taxon>Muroidea</taxon>
        <taxon>Cricetidae</taxon>
        <taxon>Arvicolinae</taxon>
        <taxon>Microtus</taxon>
    </lineage>
</organism>
<evidence type="ECO:0000256" key="6">
    <source>
        <dbReference type="ARBA" id="ARBA00023054"/>
    </source>
</evidence>
<name>A0A8J6KQ99_MICOH</name>
<dbReference type="GO" id="GO:0031985">
    <property type="term" value="C:Golgi cisterna"/>
    <property type="evidence" value="ECO:0007669"/>
    <property type="project" value="TreeGrafter"/>
</dbReference>
<dbReference type="PANTHER" id="PTHR13815">
    <property type="entry name" value="GOLGIN-84"/>
    <property type="match status" value="1"/>
</dbReference>
<comment type="caution">
    <text evidence="11">The sequence shown here is derived from an EMBL/GenBank/DDBJ whole genome shotgun (WGS) entry which is preliminary data.</text>
</comment>
<dbReference type="Pfam" id="PF09787">
    <property type="entry name" value="Golgin_A5"/>
    <property type="match status" value="1"/>
</dbReference>
<proteinExistence type="predicted"/>
<evidence type="ECO:0000256" key="7">
    <source>
        <dbReference type="ARBA" id="ARBA00023136"/>
    </source>
</evidence>
<keyword evidence="3" id="KW-0812">Transmembrane</keyword>
<dbReference type="EMBL" id="JAATJU010023748">
    <property type="protein sequence ID" value="KAH0507085.1"/>
    <property type="molecule type" value="Genomic_DNA"/>
</dbReference>
<sequence length="128" mass="14876">MEAERQNLAEAVTLAGRKYSEEKKKVDELQQQVRLHRSGLESSRQELVDYKQKATQILQTKEKLITSLKEGSSFEGLDSSTAGSMELELRCEKEMQKEETQKRMGQIHQLRSELQDMEAQQVKIYKTR</sequence>
<dbReference type="GO" id="GO:0000139">
    <property type="term" value="C:Golgi membrane"/>
    <property type="evidence" value="ECO:0007669"/>
    <property type="project" value="UniProtKB-SubCell"/>
</dbReference>
<evidence type="ECO:0000256" key="9">
    <source>
        <dbReference type="ARBA" id="ARBA00032404"/>
    </source>
</evidence>
<dbReference type="GO" id="GO:0000301">
    <property type="term" value="P:retrograde transport, vesicle recycling within Golgi"/>
    <property type="evidence" value="ECO:0007669"/>
    <property type="project" value="TreeGrafter"/>
</dbReference>
<feature type="coiled-coil region" evidence="10">
    <location>
        <begin position="12"/>
        <end position="46"/>
    </location>
</feature>
<dbReference type="PANTHER" id="PTHR13815:SF7">
    <property type="entry name" value="GOLGIN SUBFAMILY A MEMBER 5"/>
    <property type="match status" value="1"/>
</dbReference>
<evidence type="ECO:0000313" key="11">
    <source>
        <dbReference type="EMBL" id="KAH0507085.1"/>
    </source>
</evidence>
<keyword evidence="6 10" id="KW-0175">Coiled coil</keyword>
<dbReference type="AlphaFoldDB" id="A0A8J6KQ99"/>
<comment type="function">
    <text evidence="8">Involved in maintaining Golgi structure. Stimulates the formation of Golgi stacks and ribbons. Involved in intra-Golgi retrograde transport.</text>
</comment>
<comment type="subcellular location">
    <subcellularLocation>
        <location evidence="1">Golgi apparatus membrane</location>
        <topology evidence="1">Single-pass type IV membrane protein</topology>
    </subcellularLocation>
</comment>
<reference evidence="11" key="1">
    <citation type="submission" date="2020-03" db="EMBL/GenBank/DDBJ databases">
        <title>Studies in the Genomics of Life Span.</title>
        <authorList>
            <person name="Glass D."/>
        </authorList>
    </citation>
    <scope>NUCLEOTIDE SEQUENCE</scope>
    <source>
        <strain evidence="11">LTLLF</strain>
        <tissue evidence="11">Muscle</tissue>
    </source>
</reference>
<evidence type="ECO:0000256" key="2">
    <source>
        <dbReference type="ARBA" id="ARBA00020370"/>
    </source>
</evidence>
<evidence type="ECO:0000256" key="3">
    <source>
        <dbReference type="ARBA" id="ARBA00022692"/>
    </source>
</evidence>